<dbReference type="InterPro" id="IPR050638">
    <property type="entry name" value="AA-Vitamin_Transporters"/>
</dbReference>
<sequence>MPNWKKVFEDRPVLIYIMLAAATSSWGSAFIAGSIATEDLGPVTVAFLRFLFATAVLIPVMLTLDPGGRRPKGKEWFLILFLGLTGIALYNILFFIATRDAPIIKSSLFIASNPVLIIVLSGLFLKETISKNNIVGLIIAFLGAGLIITEGNLKRILEAGLEPIDIVLFLAVICWAAYSVIGKIALQKFSAVTSTTYAVTAGTLMLLPIAVYETAWTELLNTSIYSWIAILHMSVIVSVISFIMYYQGIKLIGAARASIFINFMPLTAVILAVIFLGEPLLPVHVIGAALVLGGVTYGTRR</sequence>
<feature type="transmembrane region" description="Helical" evidence="7">
    <location>
        <begin position="161"/>
        <end position="180"/>
    </location>
</feature>
<dbReference type="AlphaFoldDB" id="A0A1H0AD29"/>
<name>A0A1H0AD29_9BACI</name>
<evidence type="ECO:0000256" key="7">
    <source>
        <dbReference type="SAM" id="Phobius"/>
    </source>
</evidence>
<evidence type="ECO:0000313" key="10">
    <source>
        <dbReference type="Proteomes" id="UP000198778"/>
    </source>
</evidence>
<keyword evidence="3" id="KW-1003">Cell membrane</keyword>
<keyword evidence="4 7" id="KW-0812">Transmembrane</keyword>
<reference evidence="10" key="1">
    <citation type="submission" date="2016-10" db="EMBL/GenBank/DDBJ databases">
        <authorList>
            <person name="Varghese N."/>
            <person name="Submissions S."/>
        </authorList>
    </citation>
    <scope>NUCLEOTIDE SEQUENCE [LARGE SCALE GENOMIC DNA]</scope>
    <source>
        <strain evidence="10">CGMCC 1.10369</strain>
    </source>
</reference>
<keyword evidence="6 7" id="KW-0472">Membrane</keyword>
<proteinExistence type="inferred from homology"/>
<evidence type="ECO:0000313" key="9">
    <source>
        <dbReference type="EMBL" id="SDN31479.1"/>
    </source>
</evidence>
<feature type="transmembrane region" description="Helical" evidence="7">
    <location>
        <begin position="224"/>
        <end position="245"/>
    </location>
</feature>
<evidence type="ECO:0000256" key="1">
    <source>
        <dbReference type="ARBA" id="ARBA00004651"/>
    </source>
</evidence>
<dbReference type="STRING" id="745820.SAMN04488053_101441"/>
<dbReference type="InterPro" id="IPR000620">
    <property type="entry name" value="EamA_dom"/>
</dbReference>
<evidence type="ECO:0000256" key="4">
    <source>
        <dbReference type="ARBA" id="ARBA00022692"/>
    </source>
</evidence>
<feature type="transmembrane region" description="Helical" evidence="7">
    <location>
        <begin position="103"/>
        <end position="125"/>
    </location>
</feature>
<dbReference type="EMBL" id="FNIL01000001">
    <property type="protein sequence ID" value="SDN31479.1"/>
    <property type="molecule type" value="Genomic_DNA"/>
</dbReference>
<accession>A0A1H0AD29</accession>
<dbReference type="InterPro" id="IPR037185">
    <property type="entry name" value="EmrE-like"/>
</dbReference>
<comment type="similarity">
    <text evidence="2">Belongs to the EamA transporter family.</text>
</comment>
<feature type="transmembrane region" description="Helical" evidence="7">
    <location>
        <begin position="281"/>
        <end position="299"/>
    </location>
</feature>
<dbReference type="PANTHER" id="PTHR32322:SF18">
    <property type="entry name" value="S-ADENOSYLMETHIONINE_S-ADENOSYLHOMOCYSTEINE TRANSPORTER"/>
    <property type="match status" value="1"/>
</dbReference>
<dbReference type="RefSeq" id="WP_244516622.1">
    <property type="nucleotide sequence ID" value="NZ_FNIL01000001.1"/>
</dbReference>
<evidence type="ECO:0000256" key="3">
    <source>
        <dbReference type="ARBA" id="ARBA00022475"/>
    </source>
</evidence>
<dbReference type="SUPFAM" id="SSF103481">
    <property type="entry name" value="Multidrug resistance efflux transporter EmrE"/>
    <property type="match status" value="2"/>
</dbReference>
<dbReference type="PANTHER" id="PTHR32322">
    <property type="entry name" value="INNER MEMBRANE TRANSPORTER"/>
    <property type="match status" value="1"/>
</dbReference>
<keyword evidence="5 7" id="KW-1133">Transmembrane helix</keyword>
<feature type="transmembrane region" description="Helical" evidence="7">
    <location>
        <begin position="192"/>
        <end position="212"/>
    </location>
</feature>
<feature type="transmembrane region" description="Helical" evidence="7">
    <location>
        <begin position="132"/>
        <end position="149"/>
    </location>
</feature>
<feature type="transmembrane region" description="Helical" evidence="7">
    <location>
        <begin position="257"/>
        <end position="275"/>
    </location>
</feature>
<feature type="domain" description="EamA" evidence="8">
    <location>
        <begin position="165"/>
        <end position="296"/>
    </location>
</feature>
<feature type="transmembrane region" description="Helical" evidence="7">
    <location>
        <begin position="76"/>
        <end position="97"/>
    </location>
</feature>
<gene>
    <name evidence="9" type="ORF">SAMN04488053_101441</name>
</gene>
<evidence type="ECO:0000259" key="8">
    <source>
        <dbReference type="Pfam" id="PF00892"/>
    </source>
</evidence>
<dbReference type="Proteomes" id="UP000198778">
    <property type="component" value="Unassembled WGS sequence"/>
</dbReference>
<dbReference type="GO" id="GO:0005886">
    <property type="term" value="C:plasma membrane"/>
    <property type="evidence" value="ECO:0007669"/>
    <property type="project" value="UniProtKB-SubCell"/>
</dbReference>
<keyword evidence="10" id="KW-1185">Reference proteome</keyword>
<feature type="transmembrane region" description="Helical" evidence="7">
    <location>
        <begin position="12"/>
        <end position="37"/>
    </location>
</feature>
<evidence type="ECO:0000256" key="2">
    <source>
        <dbReference type="ARBA" id="ARBA00007362"/>
    </source>
</evidence>
<comment type="subcellular location">
    <subcellularLocation>
        <location evidence="1">Cell membrane</location>
        <topology evidence="1">Multi-pass membrane protein</topology>
    </subcellularLocation>
</comment>
<feature type="transmembrane region" description="Helical" evidence="7">
    <location>
        <begin position="43"/>
        <end position="64"/>
    </location>
</feature>
<evidence type="ECO:0000256" key="5">
    <source>
        <dbReference type="ARBA" id="ARBA00022989"/>
    </source>
</evidence>
<dbReference type="Pfam" id="PF00892">
    <property type="entry name" value="EamA"/>
    <property type="match status" value="2"/>
</dbReference>
<protein>
    <submittedName>
        <fullName evidence="9">Threonine/homoserine efflux transporter RhtA</fullName>
    </submittedName>
</protein>
<organism evidence="9 10">
    <name type="scientific">Alkalicoccus daliensis</name>
    <dbReference type="NCBI Taxonomy" id="745820"/>
    <lineage>
        <taxon>Bacteria</taxon>
        <taxon>Bacillati</taxon>
        <taxon>Bacillota</taxon>
        <taxon>Bacilli</taxon>
        <taxon>Bacillales</taxon>
        <taxon>Bacillaceae</taxon>
        <taxon>Alkalicoccus</taxon>
    </lineage>
</organism>
<feature type="domain" description="EamA" evidence="8">
    <location>
        <begin position="15"/>
        <end position="148"/>
    </location>
</feature>
<evidence type="ECO:0000256" key="6">
    <source>
        <dbReference type="ARBA" id="ARBA00023136"/>
    </source>
</evidence>